<proteinExistence type="predicted"/>
<dbReference type="InterPro" id="IPR030395">
    <property type="entry name" value="GP_PDE_dom"/>
</dbReference>
<sequence length="255" mass="28132">MQTAQLHPYLNHPGPLAFAHRGGAEEHPENSLAAFAHAVSLGYRYLETDVHLTADGVVLAFHDDSLDRVTDRSGLISECTAAEVARARISGVEHIPTLDELFDTFPETCINIDPKDDRVVGPLVETIQRHEALNRICIGSFSGRRLTRCRQLLGPDLCTSAGPLDAARFRLASLGLAPTPPGIDCLQVPVRQSGIPMVDRRFVDHAHQRGLQVHVWTIDEPNQMHRLLDLGVDGLMTDRPSALRSVLVERDQWPA</sequence>
<gene>
    <name evidence="2" type="ORF">METZ01_LOCUS335268</name>
</gene>
<dbReference type="PROSITE" id="PS51704">
    <property type="entry name" value="GP_PDE"/>
    <property type="match status" value="1"/>
</dbReference>
<evidence type="ECO:0000313" key="2">
    <source>
        <dbReference type="EMBL" id="SVC82414.1"/>
    </source>
</evidence>
<dbReference type="InterPro" id="IPR017946">
    <property type="entry name" value="PLC-like_Pdiesterase_TIM-brl"/>
</dbReference>
<name>A0A382QA00_9ZZZZ</name>
<evidence type="ECO:0000259" key="1">
    <source>
        <dbReference type="PROSITE" id="PS51704"/>
    </source>
</evidence>
<dbReference type="EMBL" id="UINC01113053">
    <property type="protein sequence ID" value="SVC82414.1"/>
    <property type="molecule type" value="Genomic_DNA"/>
</dbReference>
<dbReference type="GO" id="GO:0008081">
    <property type="term" value="F:phosphoric diester hydrolase activity"/>
    <property type="evidence" value="ECO:0007669"/>
    <property type="project" value="InterPro"/>
</dbReference>
<dbReference type="Pfam" id="PF03009">
    <property type="entry name" value="GDPD"/>
    <property type="match status" value="1"/>
</dbReference>
<accession>A0A382QA00</accession>
<dbReference type="PANTHER" id="PTHR43805:SF1">
    <property type="entry name" value="GP-PDE DOMAIN-CONTAINING PROTEIN"/>
    <property type="match status" value="1"/>
</dbReference>
<protein>
    <recommendedName>
        <fullName evidence="1">GP-PDE domain-containing protein</fullName>
    </recommendedName>
</protein>
<reference evidence="2" key="1">
    <citation type="submission" date="2018-05" db="EMBL/GenBank/DDBJ databases">
        <authorList>
            <person name="Lanie J.A."/>
            <person name="Ng W.-L."/>
            <person name="Kazmierczak K.M."/>
            <person name="Andrzejewski T.M."/>
            <person name="Davidsen T.M."/>
            <person name="Wayne K.J."/>
            <person name="Tettelin H."/>
            <person name="Glass J.I."/>
            <person name="Rusch D."/>
            <person name="Podicherti R."/>
            <person name="Tsui H.-C.T."/>
            <person name="Winkler M.E."/>
        </authorList>
    </citation>
    <scope>NUCLEOTIDE SEQUENCE</scope>
</reference>
<feature type="domain" description="GP-PDE" evidence="1">
    <location>
        <begin position="15"/>
        <end position="247"/>
    </location>
</feature>
<dbReference type="GO" id="GO:0006629">
    <property type="term" value="P:lipid metabolic process"/>
    <property type="evidence" value="ECO:0007669"/>
    <property type="project" value="InterPro"/>
</dbReference>
<dbReference type="AlphaFoldDB" id="A0A382QA00"/>
<organism evidence="2">
    <name type="scientific">marine metagenome</name>
    <dbReference type="NCBI Taxonomy" id="408172"/>
    <lineage>
        <taxon>unclassified sequences</taxon>
        <taxon>metagenomes</taxon>
        <taxon>ecological metagenomes</taxon>
    </lineage>
</organism>
<dbReference type="PANTHER" id="PTHR43805">
    <property type="entry name" value="GLYCEROPHOSPHORYL DIESTER PHOSPHODIESTERASE"/>
    <property type="match status" value="1"/>
</dbReference>
<dbReference type="Gene3D" id="3.20.20.190">
    <property type="entry name" value="Phosphatidylinositol (PI) phosphodiesterase"/>
    <property type="match status" value="1"/>
</dbReference>
<dbReference type="CDD" id="cd08561">
    <property type="entry name" value="GDPD_cytoplasmic_ScUgpQ2_like"/>
    <property type="match status" value="1"/>
</dbReference>
<dbReference type="SUPFAM" id="SSF51695">
    <property type="entry name" value="PLC-like phosphodiesterases"/>
    <property type="match status" value="1"/>
</dbReference>